<dbReference type="Proteomes" id="UP000002035">
    <property type="component" value="Unassembled WGS sequence"/>
</dbReference>
<protein>
    <recommendedName>
        <fullName evidence="4">Protein kinase domain-containing protein</fullName>
    </recommendedName>
</protein>
<dbReference type="AlphaFoldDB" id="C5FI93"/>
<keyword evidence="1" id="KW-0808">Transferase</keyword>
<dbReference type="GO" id="GO:0005524">
    <property type="term" value="F:ATP binding"/>
    <property type="evidence" value="ECO:0007669"/>
    <property type="project" value="UniProtKB-KW"/>
</dbReference>
<keyword evidence="1" id="KW-0418">Kinase</keyword>
<dbReference type="eggNOG" id="KOG0667">
    <property type="taxonomic scope" value="Eukaryota"/>
</dbReference>
<evidence type="ECO:0000256" key="3">
    <source>
        <dbReference type="ARBA" id="ARBA00022840"/>
    </source>
</evidence>
<evidence type="ECO:0000259" key="4">
    <source>
        <dbReference type="PROSITE" id="PS50011"/>
    </source>
</evidence>
<keyword evidence="3" id="KW-0067">ATP-binding</keyword>
<keyword evidence="2" id="KW-0547">Nucleotide-binding</keyword>
<dbReference type="GO" id="GO:0004674">
    <property type="term" value="F:protein serine/threonine kinase activity"/>
    <property type="evidence" value="ECO:0007669"/>
    <property type="project" value="UniProtKB-KW"/>
</dbReference>
<accession>C5FI93</accession>
<dbReference type="InterPro" id="IPR000719">
    <property type="entry name" value="Prot_kinase_dom"/>
</dbReference>
<dbReference type="Gene3D" id="1.10.510.10">
    <property type="entry name" value="Transferase(Phosphotransferase) domain 1"/>
    <property type="match status" value="1"/>
</dbReference>
<dbReference type="EMBL" id="DS995702">
    <property type="protein sequence ID" value="EEQ29073.1"/>
    <property type="molecule type" value="Genomic_DNA"/>
</dbReference>
<dbReference type="STRING" id="554155.C5FI93"/>
<dbReference type="GeneID" id="9229009"/>
<dbReference type="VEuPathDB" id="FungiDB:MCYG_01892"/>
<dbReference type="SUPFAM" id="SSF56112">
    <property type="entry name" value="Protein kinase-like (PK-like)"/>
    <property type="match status" value="1"/>
</dbReference>
<keyword evidence="1" id="KW-0723">Serine/threonine-protein kinase</keyword>
<evidence type="ECO:0000313" key="6">
    <source>
        <dbReference type="Proteomes" id="UP000002035"/>
    </source>
</evidence>
<dbReference type="OrthoDB" id="4171958at2759"/>
<dbReference type="PROSITE" id="PS50011">
    <property type="entry name" value="PROTEIN_KINASE_DOM"/>
    <property type="match status" value="1"/>
</dbReference>
<dbReference type="SMART" id="SM00220">
    <property type="entry name" value="S_TKc"/>
    <property type="match status" value="1"/>
</dbReference>
<reference evidence="6" key="1">
    <citation type="journal article" date="2012" name="MBio">
        <title>Comparative genome analysis of Trichophyton rubrum and related dermatophytes reveals candidate genes involved in infection.</title>
        <authorList>
            <person name="Martinez D.A."/>
            <person name="Oliver B.G."/>
            <person name="Graeser Y."/>
            <person name="Goldberg J.M."/>
            <person name="Li W."/>
            <person name="Martinez-Rossi N.M."/>
            <person name="Monod M."/>
            <person name="Shelest E."/>
            <person name="Barton R.C."/>
            <person name="Birch E."/>
            <person name="Brakhage A.A."/>
            <person name="Chen Z."/>
            <person name="Gurr S.J."/>
            <person name="Heiman D."/>
            <person name="Heitman J."/>
            <person name="Kosti I."/>
            <person name="Rossi A."/>
            <person name="Saif S."/>
            <person name="Samalova M."/>
            <person name="Saunders C.W."/>
            <person name="Shea T."/>
            <person name="Summerbell R.C."/>
            <person name="Xu J."/>
            <person name="Young S."/>
            <person name="Zeng Q."/>
            <person name="Birren B.W."/>
            <person name="Cuomo C.A."/>
            <person name="White T.C."/>
        </authorList>
    </citation>
    <scope>NUCLEOTIDE SEQUENCE [LARGE SCALE GENOMIC DNA]</scope>
    <source>
        <strain evidence="6">ATCC MYA-4605 / CBS 113480</strain>
    </source>
</reference>
<evidence type="ECO:0000256" key="1">
    <source>
        <dbReference type="ARBA" id="ARBA00022527"/>
    </source>
</evidence>
<dbReference type="Pfam" id="PF00069">
    <property type="entry name" value="Pkinase"/>
    <property type="match status" value="1"/>
</dbReference>
<gene>
    <name evidence="5" type="ORF">MCYG_01892</name>
</gene>
<keyword evidence="6" id="KW-1185">Reference proteome</keyword>
<dbReference type="InterPro" id="IPR050117">
    <property type="entry name" value="MAPK"/>
</dbReference>
<name>C5FI93_ARTOC</name>
<dbReference type="RefSeq" id="XP_002848958.1">
    <property type="nucleotide sequence ID" value="XM_002848912.1"/>
</dbReference>
<sequence>MASSINRILKGHKASYRLLEVLKEPSVFKAARVTSTDGPYHNNLVVKDLRVERELRAHQLPVIKECPYIRQVVDVIEKGEHEDWSPSPPTIQKRLVLEWMDTDLWLVRPFGKPFSNPRLPQIVARSMLEALLVFQRVKGVHTGVAKNNPSAQTHETRAPEVWKGLGVWHSSDMWSLGVTITHWLMSGTLFGPHDKIIEGNHTAWCLAKIHRLVGPIDMPENPEYKEDFEMGAALEKSGYVHPKTGETIPFITVGSLREELQKLPREICSEECIDFIEHLLVIDPAGRPTAEEAMKHPFVSSISLDQPVSSYSS</sequence>
<dbReference type="PANTHER" id="PTHR24055">
    <property type="entry name" value="MITOGEN-ACTIVATED PROTEIN KINASE"/>
    <property type="match status" value="1"/>
</dbReference>
<feature type="domain" description="Protein kinase" evidence="4">
    <location>
        <begin position="1"/>
        <end position="299"/>
    </location>
</feature>
<evidence type="ECO:0000256" key="2">
    <source>
        <dbReference type="ARBA" id="ARBA00022741"/>
    </source>
</evidence>
<proteinExistence type="predicted"/>
<dbReference type="InterPro" id="IPR011009">
    <property type="entry name" value="Kinase-like_dom_sf"/>
</dbReference>
<organism evidence="5 6">
    <name type="scientific">Arthroderma otae (strain ATCC MYA-4605 / CBS 113480)</name>
    <name type="common">Microsporum canis</name>
    <dbReference type="NCBI Taxonomy" id="554155"/>
    <lineage>
        <taxon>Eukaryota</taxon>
        <taxon>Fungi</taxon>
        <taxon>Dikarya</taxon>
        <taxon>Ascomycota</taxon>
        <taxon>Pezizomycotina</taxon>
        <taxon>Eurotiomycetes</taxon>
        <taxon>Eurotiomycetidae</taxon>
        <taxon>Onygenales</taxon>
        <taxon>Arthrodermataceae</taxon>
        <taxon>Microsporum</taxon>
    </lineage>
</organism>
<dbReference type="HOGENOM" id="CLU_056425_1_0_1"/>
<evidence type="ECO:0000313" key="5">
    <source>
        <dbReference type="EMBL" id="EEQ29073.1"/>
    </source>
</evidence>